<sequence length="439" mass="47419">MPLPKTVVIVGGSLAGLLHGLYLKRHGSHVIILEQDPGAVRSSHQAGIAFGPAVEELLRKYDATGIQSCSPSVSTRIAFRKRQNFKELSVVRNLTSWGLLYRILRANFDGLASEAVPNPPPPREGDGRAEYRPGQRVTRIEYDKGTAAVVVGFVGQDGTEGSLTADLVIGADGLHSTVRSLVGVPEVKEYSGYVAWRGTVAEKDLAPDVAEYFSSRTCVNVLKNFYIVCYAVPPESGSFAPGSRQINWVWYYNLPEGGPALADVLTDVEGRAHTNTVPAGRVRPDVWRTHLAAALPAMAAPFAALLSATRVADKATGDGPFVTKVSDALSETAVFCDGRVVLVGDALAAFRPHLAVATEQAARHCLGLAKVWESGSEEEVAAALQRWATETVAHGKRTWLASRLLGAFGQGRWSEFWRTLWVYVTFLVKLKLGRGPKGY</sequence>
<organism evidence="2 3">
    <name type="scientific">Corynascus novoguineensis</name>
    <dbReference type="NCBI Taxonomy" id="1126955"/>
    <lineage>
        <taxon>Eukaryota</taxon>
        <taxon>Fungi</taxon>
        <taxon>Dikarya</taxon>
        <taxon>Ascomycota</taxon>
        <taxon>Pezizomycotina</taxon>
        <taxon>Sordariomycetes</taxon>
        <taxon>Sordariomycetidae</taxon>
        <taxon>Sordariales</taxon>
        <taxon>Chaetomiaceae</taxon>
        <taxon>Corynascus</taxon>
    </lineage>
</organism>
<dbReference type="AlphaFoldDB" id="A0AAN7CW84"/>
<dbReference type="SUPFAM" id="SSF51905">
    <property type="entry name" value="FAD/NAD(P)-binding domain"/>
    <property type="match status" value="1"/>
</dbReference>
<dbReference type="InterPro" id="IPR054707">
    <property type="entry name" value="DhpH_subs-bd"/>
</dbReference>
<dbReference type="InterPro" id="IPR053212">
    <property type="entry name" value="DHP_3-monooxygenase"/>
</dbReference>
<gene>
    <name evidence="2" type="ORF">C7999DRAFT_40401</name>
</gene>
<proteinExistence type="predicted"/>
<feature type="domain" description="2,6-dihydroxypyridine 3-monooxygenase substrate binding" evidence="1">
    <location>
        <begin position="190"/>
        <end position="327"/>
    </location>
</feature>
<dbReference type="Pfam" id="PF22607">
    <property type="entry name" value="FAD_binding-like"/>
    <property type="match status" value="1"/>
</dbReference>
<dbReference type="EMBL" id="MU857638">
    <property type="protein sequence ID" value="KAK4248392.1"/>
    <property type="molecule type" value="Genomic_DNA"/>
</dbReference>
<protein>
    <submittedName>
        <fullName evidence="2">Zeaxanthin epoxidase, chloroplastic</fullName>
    </submittedName>
</protein>
<dbReference type="PRINTS" id="PR00420">
    <property type="entry name" value="RNGMNOXGNASE"/>
</dbReference>
<keyword evidence="3" id="KW-1185">Reference proteome</keyword>
<comment type="caution">
    <text evidence="2">The sequence shown here is derived from an EMBL/GenBank/DDBJ whole genome shotgun (WGS) entry which is preliminary data.</text>
</comment>
<dbReference type="Proteomes" id="UP001303647">
    <property type="component" value="Unassembled WGS sequence"/>
</dbReference>
<evidence type="ECO:0000313" key="3">
    <source>
        <dbReference type="Proteomes" id="UP001303647"/>
    </source>
</evidence>
<dbReference type="PANTHER" id="PTHR47469">
    <property type="entry name" value="MONOOXYGENASE-LIKE"/>
    <property type="match status" value="1"/>
</dbReference>
<dbReference type="InterPro" id="IPR036188">
    <property type="entry name" value="FAD/NAD-bd_sf"/>
</dbReference>
<dbReference type="Gene3D" id="3.50.50.60">
    <property type="entry name" value="FAD/NAD(P)-binding domain"/>
    <property type="match status" value="1"/>
</dbReference>
<reference evidence="2" key="2">
    <citation type="submission" date="2023-05" db="EMBL/GenBank/DDBJ databases">
        <authorList>
            <consortium name="Lawrence Berkeley National Laboratory"/>
            <person name="Steindorff A."/>
            <person name="Hensen N."/>
            <person name="Bonometti L."/>
            <person name="Westerberg I."/>
            <person name="Brannstrom I.O."/>
            <person name="Guillou S."/>
            <person name="Cros-Aarteil S."/>
            <person name="Calhoun S."/>
            <person name="Haridas S."/>
            <person name="Kuo A."/>
            <person name="Mondo S."/>
            <person name="Pangilinan J."/>
            <person name="Riley R."/>
            <person name="Labutti K."/>
            <person name="Andreopoulos B."/>
            <person name="Lipzen A."/>
            <person name="Chen C."/>
            <person name="Yanf M."/>
            <person name="Daum C."/>
            <person name="Ng V."/>
            <person name="Clum A."/>
            <person name="Ohm R."/>
            <person name="Martin F."/>
            <person name="Silar P."/>
            <person name="Natvig D."/>
            <person name="Lalanne C."/>
            <person name="Gautier V."/>
            <person name="Ament-Velasquez S.L."/>
            <person name="Kruys A."/>
            <person name="Hutchinson M.I."/>
            <person name="Powell A.J."/>
            <person name="Barry K."/>
            <person name="Miller A.N."/>
            <person name="Grigoriev I.V."/>
            <person name="Debuchy R."/>
            <person name="Gladieux P."/>
            <person name="Thoren M.H."/>
            <person name="Johannesson H."/>
        </authorList>
    </citation>
    <scope>NUCLEOTIDE SEQUENCE</scope>
    <source>
        <strain evidence="2">CBS 359.72</strain>
    </source>
</reference>
<evidence type="ECO:0000259" key="1">
    <source>
        <dbReference type="Pfam" id="PF22607"/>
    </source>
</evidence>
<reference evidence="2" key="1">
    <citation type="journal article" date="2023" name="Mol. Phylogenet. Evol.">
        <title>Genome-scale phylogeny and comparative genomics of the fungal order Sordariales.</title>
        <authorList>
            <person name="Hensen N."/>
            <person name="Bonometti L."/>
            <person name="Westerberg I."/>
            <person name="Brannstrom I.O."/>
            <person name="Guillou S."/>
            <person name="Cros-Aarteil S."/>
            <person name="Calhoun S."/>
            <person name="Haridas S."/>
            <person name="Kuo A."/>
            <person name="Mondo S."/>
            <person name="Pangilinan J."/>
            <person name="Riley R."/>
            <person name="LaButti K."/>
            <person name="Andreopoulos B."/>
            <person name="Lipzen A."/>
            <person name="Chen C."/>
            <person name="Yan M."/>
            <person name="Daum C."/>
            <person name="Ng V."/>
            <person name="Clum A."/>
            <person name="Steindorff A."/>
            <person name="Ohm R.A."/>
            <person name="Martin F."/>
            <person name="Silar P."/>
            <person name="Natvig D.O."/>
            <person name="Lalanne C."/>
            <person name="Gautier V."/>
            <person name="Ament-Velasquez S.L."/>
            <person name="Kruys A."/>
            <person name="Hutchinson M.I."/>
            <person name="Powell A.J."/>
            <person name="Barry K."/>
            <person name="Miller A.N."/>
            <person name="Grigoriev I.V."/>
            <person name="Debuchy R."/>
            <person name="Gladieux P."/>
            <person name="Hiltunen Thoren M."/>
            <person name="Johannesson H."/>
        </authorList>
    </citation>
    <scope>NUCLEOTIDE SEQUENCE</scope>
    <source>
        <strain evidence="2">CBS 359.72</strain>
    </source>
</reference>
<dbReference type="PANTHER" id="PTHR47469:SF2">
    <property type="entry name" value="OS06G0597600 PROTEIN"/>
    <property type="match status" value="1"/>
</dbReference>
<name>A0AAN7CW84_9PEZI</name>
<dbReference type="Gene3D" id="3.30.9.60">
    <property type="match status" value="1"/>
</dbReference>
<accession>A0AAN7CW84</accession>
<dbReference type="SUPFAM" id="SSF54373">
    <property type="entry name" value="FAD-linked reductases, C-terminal domain"/>
    <property type="match status" value="1"/>
</dbReference>
<evidence type="ECO:0000313" key="2">
    <source>
        <dbReference type="EMBL" id="KAK4248392.1"/>
    </source>
</evidence>